<dbReference type="EMBL" id="DF820455">
    <property type="protein sequence ID" value="GAK48965.1"/>
    <property type="molecule type" value="Genomic_DNA"/>
</dbReference>
<gene>
    <name evidence="1" type="ORF">U14_00182</name>
</gene>
<dbReference type="STRING" id="1499966.U14_00182"/>
<sequence length="143" mass="16562">MHLNDPHKETDFLTQLTDELVKEEQAVAHKISDISHQKIKDVMDELHADLPILEHAGFKLHSLEVELGVTPKIIPHFRVIEHPSPEQQRKILDDAKQKRLLHLMLSSLFKVSYLQHVLKIGDLEFHALKIEVCAIPKVHLIFR</sequence>
<protein>
    <submittedName>
        <fullName evidence="1">Uncharacterized protein</fullName>
    </submittedName>
</protein>
<name>A0A0S6VPJ0_9BACT</name>
<dbReference type="AlphaFoldDB" id="A0A0S6VPJ0"/>
<accession>A0A0S6VPJ0</accession>
<proteinExistence type="predicted"/>
<dbReference type="Proteomes" id="UP000030700">
    <property type="component" value="Unassembled WGS sequence"/>
</dbReference>
<keyword evidence="2" id="KW-1185">Reference proteome</keyword>
<evidence type="ECO:0000313" key="2">
    <source>
        <dbReference type="Proteomes" id="UP000030700"/>
    </source>
</evidence>
<organism evidence="1">
    <name type="scientific">Candidatus Moduliflexus flocculans</name>
    <dbReference type="NCBI Taxonomy" id="1499966"/>
    <lineage>
        <taxon>Bacteria</taxon>
        <taxon>Candidatus Moduliflexota</taxon>
        <taxon>Candidatus Moduliflexia</taxon>
        <taxon>Candidatus Moduliflexales</taxon>
        <taxon>Candidatus Moduliflexaceae</taxon>
    </lineage>
</organism>
<dbReference type="HOGENOM" id="CLU_1802275_0_0_0"/>
<reference evidence="1" key="1">
    <citation type="journal article" date="2015" name="PeerJ">
        <title>First genomic representation of candidate bacterial phylum KSB3 points to enhanced environmental sensing as a trigger of wastewater bulking.</title>
        <authorList>
            <person name="Sekiguchi Y."/>
            <person name="Ohashi A."/>
            <person name="Parks D.H."/>
            <person name="Yamauchi T."/>
            <person name="Tyson G.W."/>
            <person name="Hugenholtz P."/>
        </authorList>
    </citation>
    <scope>NUCLEOTIDE SEQUENCE [LARGE SCALE GENOMIC DNA]</scope>
</reference>
<evidence type="ECO:0000313" key="1">
    <source>
        <dbReference type="EMBL" id="GAK48965.1"/>
    </source>
</evidence>